<feature type="region of interest" description="Disordered" evidence="1">
    <location>
        <begin position="405"/>
        <end position="427"/>
    </location>
</feature>
<feature type="region of interest" description="Disordered" evidence="1">
    <location>
        <begin position="326"/>
        <end position="356"/>
    </location>
</feature>
<name>A0A8B8E2V6_CRAVI</name>
<reference evidence="3" key="1">
    <citation type="submission" date="2025-08" db="UniProtKB">
        <authorList>
            <consortium name="RefSeq"/>
        </authorList>
    </citation>
    <scope>IDENTIFICATION</scope>
    <source>
        <tissue evidence="3">Whole sample</tissue>
    </source>
</reference>
<dbReference type="InterPro" id="IPR027993">
    <property type="entry name" value="DUF4495"/>
</dbReference>
<dbReference type="RefSeq" id="XP_022334550.1">
    <property type="nucleotide sequence ID" value="XM_022478842.1"/>
</dbReference>
<feature type="compositionally biased region" description="Basic and acidic residues" evidence="1">
    <location>
        <begin position="335"/>
        <end position="350"/>
    </location>
</feature>
<dbReference type="GeneID" id="111131359"/>
<proteinExistence type="predicted"/>
<accession>A0A8B8E2V6</accession>
<protein>
    <submittedName>
        <fullName evidence="3">Uncharacterized protein KIAA0825-like</fullName>
    </submittedName>
</protein>
<dbReference type="KEGG" id="cvn:111131359"/>
<evidence type="ECO:0000313" key="3">
    <source>
        <dbReference type="RefSeq" id="XP_022334550.1"/>
    </source>
</evidence>
<dbReference type="Proteomes" id="UP000694844">
    <property type="component" value="Chromosome 4"/>
</dbReference>
<dbReference type="OrthoDB" id="10007406at2759"/>
<dbReference type="PANTHER" id="PTHR33960">
    <property type="entry name" value="SIMILAR TO KIAA0825 PROTEIN"/>
    <property type="match status" value="1"/>
</dbReference>
<dbReference type="Pfam" id="PF14906">
    <property type="entry name" value="DUF4495"/>
    <property type="match status" value="1"/>
</dbReference>
<dbReference type="PANTHER" id="PTHR33960:SF1">
    <property type="entry name" value="SIMILAR TO KIAA0825 PROTEIN"/>
    <property type="match status" value="1"/>
</dbReference>
<sequence length="1325" mass="151662">MEKLHRQSSKKTHKEMDVLHTMTVPPIRSLLDNVPPSQEVLGVYIDDLDSQLEENSRKMDECLHEILRTCNNLPGNKQFGSPKEAVNHVISTHIIEKDSCYDPEAEDVLTILTHIISVLENHPGSEEKLLQDLLSLSSKEGLSLPCKSHQGSNPMQSVTSVNAVSDNLEMQISQQWEQISLHFRRYFTDKLQKLPIDSTKPELDLFEDKRVEYIHSLLALYPSDDILIKYQTLRSQQLERCFETLLPEMDSEQYSSMEITKNCRELSDIILNMIDEDFVIFNSGIFKKPFNTARAMHDMYLEKFSDEMSALVEDIWEDIEDIVNKPRKNSSANHTPEDRNLDSEQQRSEDSNLIDTSPPRIYMESILDVVTSVLHIEEHVECLLRCAAWDPAGVTSKRIKRKGSLRGVLKTTSSPEMQRRPHSYTSDDVSFSDNYNTSFGSMPSSLSDSIPPPKVVERTRGEERLRWEWKLMFKKIAPDLAKFVGQQIRNLLKTTLDLELRDWTQLGVLHTEPVSQELWGGKLDYPKSISKSVSSFMAELDFLLPFARAGTEGSILNCVRLAFVDAINLCLQNFHIHLTKLSSDIPRNAPMKTLYILLASSVYIKNHLQHYEMVLTGDDSSKKNFSSLHKNYQELVEALYKLTVEIHNNYMATSVLHDMESYNWKDSKEFQEGERCSFPIQMWNYHMRGLCHDLWSMCPPRMSQDIYSQVLHSSLQSFAQRYSHSKPSYRRTPQFRSDIISILLCASELLFPACSSVSMYLDPGSSQLPHYSIHNFCSILLADMAIVASPLETLYKVYKKGFHELPELQPSGGSTPTAEVIGSNTHWLSWIQPTIFQAGYKHYFDMRTTTALYFHCKLLLSQPEIDWSKVLQAFIMKDFTLPILFLTQSVTGDSVAERRDDKNLHHQKICQTFSVITRVLTQCHHFKESVAKVLVPVINRCNEWKLLDTKTLIGQEIMVPLWMETVFTLLDPFIHSVLKPVLVSAILDANSGPQIRPIMSVIADLPCGCRPQFTPPSKTKSSESLKELMDAMMRQMVCHIADNVYSIPNTVCILLRALQEHCTANNIKTPHNCAGLKILGTCLRLRLLDKGYLERITGLTLNHQQTDTLKSLADCVYYVLINTKAKSNATPQLGGKFCKENKVWVHNKITNITTYLNNVMFEVNDHTILEGATNEYMKQLFTLAASNILDSPSGQADLTCLYGLIANNFSWLERQFDIQFVMPPSVAENVPQFTLRSEVDYAKEFDACKEFEKIGTRKFDHPTIEMFNINWQDLLTSDLGVSEFGFRSLLYNRHEMQDGAFLEEQEKKPVETLKSVYENEPRELG</sequence>
<evidence type="ECO:0000313" key="2">
    <source>
        <dbReference type="Proteomes" id="UP000694844"/>
    </source>
</evidence>
<evidence type="ECO:0000256" key="1">
    <source>
        <dbReference type="SAM" id="MobiDB-lite"/>
    </source>
</evidence>
<keyword evidence="2" id="KW-1185">Reference proteome</keyword>
<gene>
    <name evidence="3" type="primary">LOC111131359</name>
</gene>
<organism evidence="2 3">
    <name type="scientific">Crassostrea virginica</name>
    <name type="common">Eastern oyster</name>
    <dbReference type="NCBI Taxonomy" id="6565"/>
    <lineage>
        <taxon>Eukaryota</taxon>
        <taxon>Metazoa</taxon>
        <taxon>Spiralia</taxon>
        <taxon>Lophotrochozoa</taxon>
        <taxon>Mollusca</taxon>
        <taxon>Bivalvia</taxon>
        <taxon>Autobranchia</taxon>
        <taxon>Pteriomorphia</taxon>
        <taxon>Ostreida</taxon>
        <taxon>Ostreoidea</taxon>
        <taxon>Ostreidae</taxon>
        <taxon>Crassostrea</taxon>
    </lineage>
</organism>